<evidence type="ECO:0000256" key="3">
    <source>
        <dbReference type="ARBA" id="ARBA00022737"/>
    </source>
</evidence>
<reference evidence="11" key="1">
    <citation type="journal article" date="2020" name="Ecol. Evol.">
        <title>Genome structure and content of the rice root-knot nematode (Meloidogyne graminicola).</title>
        <authorList>
            <person name="Phan N.T."/>
            <person name="Danchin E.G.J."/>
            <person name="Klopp C."/>
            <person name="Perfus-Barbeoch L."/>
            <person name="Kozlowski D.K."/>
            <person name="Koutsovoulos G.D."/>
            <person name="Lopez-Roques C."/>
            <person name="Bouchez O."/>
            <person name="Zahm M."/>
            <person name="Besnard G."/>
            <person name="Bellafiore S."/>
        </authorList>
    </citation>
    <scope>NUCLEOTIDE SEQUENCE</scope>
    <source>
        <strain evidence="11">VN-18</strain>
    </source>
</reference>
<dbReference type="FunFam" id="3.30.160.60:FF:000145">
    <property type="entry name" value="Zinc finger protein 574"/>
    <property type="match status" value="1"/>
</dbReference>
<keyword evidence="3" id="KW-0677">Repeat</keyword>
<keyword evidence="12" id="KW-1185">Reference proteome</keyword>
<evidence type="ECO:0000256" key="6">
    <source>
        <dbReference type="ARBA" id="ARBA00023125"/>
    </source>
</evidence>
<feature type="domain" description="C2H2-type" evidence="10">
    <location>
        <begin position="260"/>
        <end position="287"/>
    </location>
</feature>
<protein>
    <recommendedName>
        <fullName evidence="10">C2H2-type domain-containing protein</fullName>
    </recommendedName>
</protein>
<feature type="domain" description="C2H2-type" evidence="10">
    <location>
        <begin position="288"/>
        <end position="315"/>
    </location>
</feature>
<dbReference type="PROSITE" id="PS50157">
    <property type="entry name" value="ZINC_FINGER_C2H2_2"/>
    <property type="match status" value="4"/>
</dbReference>
<accession>A0A8S9ZEY5</accession>
<evidence type="ECO:0000256" key="1">
    <source>
        <dbReference type="ARBA" id="ARBA00004123"/>
    </source>
</evidence>
<organism evidence="11 12">
    <name type="scientific">Meloidogyne graminicola</name>
    <dbReference type="NCBI Taxonomy" id="189291"/>
    <lineage>
        <taxon>Eukaryota</taxon>
        <taxon>Metazoa</taxon>
        <taxon>Ecdysozoa</taxon>
        <taxon>Nematoda</taxon>
        <taxon>Chromadorea</taxon>
        <taxon>Rhabditida</taxon>
        <taxon>Tylenchina</taxon>
        <taxon>Tylenchomorpha</taxon>
        <taxon>Tylenchoidea</taxon>
        <taxon>Meloidogynidae</taxon>
        <taxon>Meloidogyninae</taxon>
        <taxon>Meloidogyne</taxon>
    </lineage>
</organism>
<comment type="subcellular location">
    <subcellularLocation>
        <location evidence="1">Nucleus</location>
    </subcellularLocation>
</comment>
<dbReference type="FunFam" id="3.30.160.60:FF:000744">
    <property type="entry name" value="zinc finger E-box-binding homeobox 1"/>
    <property type="match status" value="1"/>
</dbReference>
<feature type="domain" description="C2H2-type" evidence="10">
    <location>
        <begin position="316"/>
        <end position="344"/>
    </location>
</feature>
<sequence length="377" mass="44359">MNTVDLNIESTIQQQERKFKCPECPKAFKFKHHLKEHLRIHSGEKPFEGQQNSSLFPFQFSTASTCSPLNYSNNFIHSTLSDSIKGKAQIDIKSPNRNEEECQYKTNRKQNVKNTPPSFFDHLWQNVQQQKNENKSDTINTFKTLMLQQQLAMAVQQWIFNASLMKNEGETNKCIGDGEEKNNNHHIVDEQFSPYHLEDQGRENSYNQNSEHFDKEKELINTQNDKNESLKSFGLSPTKLRRVNQQEIQNNQRDEITGLYICDICDKTFNKQSSLARHKYEHSGQRPHKCEHCEKAFKHKHHLTEHNRLHSGEKPFQCNKCMKRFSHSGSYSQHMNHRYAYCKPYMNKNGISKNSNEFIENNEIIKNEKISEEKEEN</sequence>
<dbReference type="GO" id="GO:0000122">
    <property type="term" value="P:negative regulation of transcription by RNA polymerase II"/>
    <property type="evidence" value="ECO:0007669"/>
    <property type="project" value="UniProtKB-ARBA"/>
</dbReference>
<keyword evidence="4 9" id="KW-0863">Zinc-finger</keyword>
<dbReference type="SMART" id="SM00355">
    <property type="entry name" value="ZnF_C2H2"/>
    <property type="match status" value="4"/>
</dbReference>
<dbReference type="GO" id="GO:2000026">
    <property type="term" value="P:regulation of multicellular organismal development"/>
    <property type="evidence" value="ECO:0007669"/>
    <property type="project" value="UniProtKB-ARBA"/>
</dbReference>
<evidence type="ECO:0000256" key="7">
    <source>
        <dbReference type="ARBA" id="ARBA00023155"/>
    </source>
</evidence>
<dbReference type="AlphaFoldDB" id="A0A8S9ZEY5"/>
<dbReference type="Gene3D" id="3.30.160.60">
    <property type="entry name" value="Classic Zinc Finger"/>
    <property type="match status" value="4"/>
</dbReference>
<evidence type="ECO:0000313" key="12">
    <source>
        <dbReference type="Proteomes" id="UP000605970"/>
    </source>
</evidence>
<evidence type="ECO:0000313" key="11">
    <source>
        <dbReference type="EMBL" id="KAF7631050.1"/>
    </source>
</evidence>
<dbReference type="PROSITE" id="PS00028">
    <property type="entry name" value="ZINC_FINGER_C2H2_1"/>
    <property type="match status" value="3"/>
</dbReference>
<dbReference type="InterPro" id="IPR051574">
    <property type="entry name" value="ZnF_E-box_Homeobox"/>
</dbReference>
<dbReference type="FunFam" id="3.30.160.60:FF:000013">
    <property type="entry name" value="Putative zinc finger E-box-binding homeobox 2"/>
    <property type="match status" value="1"/>
</dbReference>
<dbReference type="OrthoDB" id="427030at2759"/>
<evidence type="ECO:0000256" key="8">
    <source>
        <dbReference type="ARBA" id="ARBA00023242"/>
    </source>
</evidence>
<dbReference type="InterPro" id="IPR036236">
    <property type="entry name" value="Znf_C2H2_sf"/>
</dbReference>
<dbReference type="EMBL" id="JABEBT010000120">
    <property type="protein sequence ID" value="KAF7631050.1"/>
    <property type="molecule type" value="Genomic_DNA"/>
</dbReference>
<gene>
    <name evidence="11" type="ORF">Mgra_00008701</name>
</gene>
<dbReference type="GO" id="GO:0005634">
    <property type="term" value="C:nucleus"/>
    <property type="evidence" value="ECO:0007669"/>
    <property type="project" value="UniProtKB-SubCell"/>
</dbReference>
<evidence type="ECO:0000259" key="10">
    <source>
        <dbReference type="PROSITE" id="PS50157"/>
    </source>
</evidence>
<dbReference type="PANTHER" id="PTHR24391">
    <property type="entry name" value="HISTONE H4 TRANSCRIPTION FACTOR-RELATED"/>
    <property type="match status" value="1"/>
</dbReference>
<dbReference type="GO" id="GO:0022603">
    <property type="term" value="P:regulation of anatomical structure morphogenesis"/>
    <property type="evidence" value="ECO:0007669"/>
    <property type="project" value="UniProtKB-ARBA"/>
</dbReference>
<proteinExistence type="predicted"/>
<feature type="domain" description="C2H2-type" evidence="10">
    <location>
        <begin position="19"/>
        <end position="46"/>
    </location>
</feature>
<dbReference type="GO" id="GO:0000981">
    <property type="term" value="F:DNA-binding transcription factor activity, RNA polymerase II-specific"/>
    <property type="evidence" value="ECO:0007669"/>
    <property type="project" value="TreeGrafter"/>
</dbReference>
<dbReference type="Pfam" id="PF00096">
    <property type="entry name" value="zf-C2H2"/>
    <property type="match status" value="1"/>
</dbReference>
<keyword evidence="6" id="KW-0238">DNA-binding</keyword>
<evidence type="ECO:0000256" key="4">
    <source>
        <dbReference type="ARBA" id="ARBA00022771"/>
    </source>
</evidence>
<keyword evidence="2" id="KW-0479">Metal-binding</keyword>
<dbReference type="GO" id="GO:0000978">
    <property type="term" value="F:RNA polymerase II cis-regulatory region sequence-specific DNA binding"/>
    <property type="evidence" value="ECO:0007669"/>
    <property type="project" value="TreeGrafter"/>
</dbReference>
<dbReference type="Pfam" id="PF13912">
    <property type="entry name" value="zf-C2H2_6"/>
    <property type="match status" value="1"/>
</dbReference>
<name>A0A8S9ZEY5_9BILA</name>
<evidence type="ECO:0000256" key="9">
    <source>
        <dbReference type="PROSITE-ProRule" id="PRU00042"/>
    </source>
</evidence>
<dbReference type="InterPro" id="IPR013087">
    <property type="entry name" value="Znf_C2H2_type"/>
</dbReference>
<keyword evidence="7" id="KW-0371">Homeobox</keyword>
<dbReference type="SUPFAM" id="SSF57667">
    <property type="entry name" value="beta-beta-alpha zinc fingers"/>
    <property type="match status" value="3"/>
</dbReference>
<evidence type="ECO:0000256" key="2">
    <source>
        <dbReference type="ARBA" id="ARBA00022723"/>
    </source>
</evidence>
<dbReference type="GO" id="GO:0008270">
    <property type="term" value="F:zinc ion binding"/>
    <property type="evidence" value="ECO:0007669"/>
    <property type="project" value="UniProtKB-KW"/>
</dbReference>
<dbReference type="FunFam" id="3.30.160.60:FF:000082">
    <property type="entry name" value="Putative zinc finger E-box-binding homeobox 2"/>
    <property type="match status" value="1"/>
</dbReference>
<comment type="caution">
    <text evidence="11">The sequence shown here is derived from an EMBL/GenBank/DDBJ whole genome shotgun (WGS) entry which is preliminary data.</text>
</comment>
<evidence type="ECO:0000256" key="5">
    <source>
        <dbReference type="ARBA" id="ARBA00022833"/>
    </source>
</evidence>
<dbReference type="PANTHER" id="PTHR24391:SF27">
    <property type="entry name" value="ZINC FINGER PROTEIN 1"/>
    <property type="match status" value="1"/>
</dbReference>
<dbReference type="Proteomes" id="UP000605970">
    <property type="component" value="Unassembled WGS sequence"/>
</dbReference>
<keyword evidence="5" id="KW-0862">Zinc</keyword>
<keyword evidence="8" id="KW-0539">Nucleus</keyword>